<feature type="signal peptide" evidence="2">
    <location>
        <begin position="1"/>
        <end position="22"/>
    </location>
</feature>
<reference evidence="3 4" key="1">
    <citation type="submission" date="2015-07" db="EMBL/GenBank/DDBJ databases">
        <title>Genome sequence of Leptolinea tardivitalis DSM 16556.</title>
        <authorList>
            <person name="Hemp J."/>
            <person name="Ward L.M."/>
            <person name="Pace L.A."/>
            <person name="Fischer W.W."/>
        </authorList>
    </citation>
    <scope>NUCLEOTIDE SEQUENCE [LARGE SCALE GENOMIC DNA]</scope>
    <source>
        <strain evidence="3 4">YMTK-2</strain>
    </source>
</reference>
<dbReference type="EMBL" id="LGCK01000012">
    <property type="protein sequence ID" value="KPL71015.1"/>
    <property type="molecule type" value="Genomic_DNA"/>
</dbReference>
<keyword evidence="4" id="KW-1185">Reference proteome</keyword>
<feature type="chain" id="PRO_5006133160" description="Zinc-ribbon domain-containing protein" evidence="2">
    <location>
        <begin position="23"/>
        <end position="301"/>
    </location>
</feature>
<evidence type="ECO:0000313" key="3">
    <source>
        <dbReference type="EMBL" id="KPL71015.1"/>
    </source>
</evidence>
<dbReference type="OrthoDB" id="1793330at2"/>
<keyword evidence="1" id="KW-1133">Transmembrane helix</keyword>
<evidence type="ECO:0000313" key="4">
    <source>
        <dbReference type="Proteomes" id="UP000050430"/>
    </source>
</evidence>
<keyword evidence="1" id="KW-0472">Membrane</keyword>
<evidence type="ECO:0000256" key="2">
    <source>
        <dbReference type="SAM" id="SignalP"/>
    </source>
</evidence>
<organism evidence="3 4">
    <name type="scientific">Leptolinea tardivitalis</name>
    <dbReference type="NCBI Taxonomy" id="229920"/>
    <lineage>
        <taxon>Bacteria</taxon>
        <taxon>Bacillati</taxon>
        <taxon>Chloroflexota</taxon>
        <taxon>Anaerolineae</taxon>
        <taxon>Anaerolineales</taxon>
        <taxon>Anaerolineaceae</taxon>
        <taxon>Leptolinea</taxon>
    </lineage>
</organism>
<name>A0A0P6XPF6_9CHLR</name>
<feature type="transmembrane region" description="Helical" evidence="1">
    <location>
        <begin position="225"/>
        <end position="246"/>
    </location>
</feature>
<evidence type="ECO:0000256" key="1">
    <source>
        <dbReference type="SAM" id="Phobius"/>
    </source>
</evidence>
<comment type="caution">
    <text evidence="3">The sequence shown here is derived from an EMBL/GenBank/DDBJ whole genome shotgun (WGS) entry which is preliminary data.</text>
</comment>
<keyword evidence="1" id="KW-0812">Transmembrane</keyword>
<dbReference type="STRING" id="229920.ADM99_11995"/>
<dbReference type="AlphaFoldDB" id="A0A0P6XPF6"/>
<gene>
    <name evidence="3" type="ORF">ADM99_11995</name>
</gene>
<accession>A0A0P6XPF6</accession>
<keyword evidence="2" id="KW-0732">Signal</keyword>
<protein>
    <recommendedName>
        <fullName evidence="5">Zinc-ribbon domain-containing protein</fullName>
    </recommendedName>
</protein>
<dbReference type="Proteomes" id="UP000050430">
    <property type="component" value="Unassembled WGS sequence"/>
</dbReference>
<evidence type="ECO:0008006" key="5">
    <source>
        <dbReference type="Google" id="ProtNLM"/>
    </source>
</evidence>
<proteinExistence type="predicted"/>
<dbReference type="RefSeq" id="WP_062422741.1">
    <property type="nucleotide sequence ID" value="NZ_BBYA01000011.1"/>
</dbReference>
<sequence length="301" mass="33959">MKRFFTFIFFLSLILFPNSVKAQSGIEFSKMVINIWPEYDRPGVLVFYRISLASQTSLPATLSIRIPAEVDKPFNVAMKDIDGRLENLRYTTITEGDWVKVTFTSPVPEIQFEYYDPSINTDDIRHDFTYQWTGDYGIESLVLNIQQPLEAKNFQIQPAMGTGQANPDGLTYFESVVGEVKSGVTFTIHITYDKTGTDLSAPSQSVSPVEPITTKTIGWQTLNEVLPYFLSGLGLFLIVTGGYWYWRSGKTITTAFRKRYSVSRLKDSDAEPTVVFCHSCGRKAMAGDIFCRSCGSKLRTE</sequence>